<dbReference type="Proteomes" id="UP000231658">
    <property type="component" value="Unassembled WGS sequence"/>
</dbReference>
<dbReference type="CDD" id="cd01048">
    <property type="entry name" value="Ferritin_like_AB2"/>
    <property type="match status" value="1"/>
</dbReference>
<reference evidence="3 4" key="1">
    <citation type="submission" date="2016-07" db="EMBL/GenBank/DDBJ databases">
        <authorList>
            <person name="Lefevre C.T."/>
        </authorList>
    </citation>
    <scope>NUCLEOTIDE SEQUENCE [LARGE SCALE GENOMIC DNA]</scope>
    <source>
        <strain evidence="3">PR1</strain>
    </source>
</reference>
<accession>A0A1C3RG30</accession>
<evidence type="ECO:0000256" key="1">
    <source>
        <dbReference type="SAM" id="Phobius"/>
    </source>
</evidence>
<organism evidence="3 4">
    <name type="scientific">Candidatus Terasakiella magnetica</name>
    <dbReference type="NCBI Taxonomy" id="1867952"/>
    <lineage>
        <taxon>Bacteria</taxon>
        <taxon>Pseudomonadati</taxon>
        <taxon>Pseudomonadota</taxon>
        <taxon>Alphaproteobacteria</taxon>
        <taxon>Rhodospirillales</taxon>
        <taxon>Terasakiellaceae</taxon>
        <taxon>Terasakiella</taxon>
    </lineage>
</organism>
<evidence type="ECO:0000313" key="3">
    <source>
        <dbReference type="EMBL" id="SCA56172.1"/>
    </source>
</evidence>
<keyword evidence="1" id="KW-1133">Transmembrane helix</keyword>
<dbReference type="STRING" id="1867952.MTBPR1_20020"/>
<keyword evidence="1" id="KW-0812">Transmembrane</keyword>
<dbReference type="SUPFAM" id="SSF47240">
    <property type="entry name" value="Ferritin-like"/>
    <property type="match status" value="1"/>
</dbReference>
<dbReference type="InterPro" id="IPR012347">
    <property type="entry name" value="Ferritin-like"/>
</dbReference>
<proteinExistence type="predicted"/>
<name>A0A1C3RG30_9PROT</name>
<dbReference type="EMBL" id="FLYE01000012">
    <property type="protein sequence ID" value="SCA56172.1"/>
    <property type="molecule type" value="Genomic_DNA"/>
</dbReference>
<gene>
    <name evidence="3" type="ORF">MTBPR1_20020</name>
</gene>
<dbReference type="AlphaFoldDB" id="A0A1C3RG30"/>
<dbReference type="InterPro" id="IPR009078">
    <property type="entry name" value="Ferritin-like_SF"/>
</dbReference>
<evidence type="ECO:0000313" key="4">
    <source>
        <dbReference type="Proteomes" id="UP000231658"/>
    </source>
</evidence>
<keyword evidence="4" id="KW-1185">Reference proteome</keyword>
<sequence length="257" mass="29273">MQNAPLNPFSAFLWFILFLMFIGTSVLLYDMLFGTKHYANMPAETAAPTQPGGALIKPIMGLSQHEVNDLRYKREEEKLAHDLYHHFATKWQVPLFKTVVEAEVRHIEAINTLLHSYNIPDPTKGTAVGEFNSPKLNLMYKDLVAKGEQSLEDAYLAAGMIEEIDISDLDRSLTRSAQSNIILTYKNLQLGSRNHLRRFSKALQELGTSYSAQHMPFNKVDFIITSPLERAAPERKMHTKEPSAKKPDLIDMIFEMY</sequence>
<feature type="domain" description="DUF2202" evidence="2">
    <location>
        <begin position="69"/>
        <end position="226"/>
    </location>
</feature>
<protein>
    <recommendedName>
        <fullName evidence="2">DUF2202 domain-containing protein</fullName>
    </recommendedName>
</protein>
<dbReference type="OrthoDB" id="9801086at2"/>
<dbReference type="Pfam" id="PF09968">
    <property type="entry name" value="DUF2202"/>
    <property type="match status" value="1"/>
</dbReference>
<keyword evidence="1" id="KW-0472">Membrane</keyword>
<dbReference type="Gene3D" id="1.20.1260.10">
    <property type="match status" value="1"/>
</dbReference>
<evidence type="ECO:0000259" key="2">
    <source>
        <dbReference type="Pfam" id="PF09968"/>
    </source>
</evidence>
<dbReference type="InterPro" id="IPR019243">
    <property type="entry name" value="DUF2202"/>
</dbReference>
<feature type="transmembrane region" description="Helical" evidence="1">
    <location>
        <begin position="12"/>
        <end position="32"/>
    </location>
</feature>